<keyword evidence="1" id="KW-0472">Membrane</keyword>
<keyword evidence="3" id="KW-1185">Reference proteome</keyword>
<comment type="caution">
    <text evidence="2">The sequence shown here is derived from an EMBL/GenBank/DDBJ whole genome shotgun (WGS) entry which is preliminary data.</text>
</comment>
<gene>
    <name evidence="2" type="ORF">ACFOEJ_15060</name>
</gene>
<keyword evidence="1" id="KW-1133">Transmembrane helix</keyword>
<proteinExistence type="predicted"/>
<evidence type="ECO:0000256" key="1">
    <source>
        <dbReference type="SAM" id="Phobius"/>
    </source>
</evidence>
<feature type="transmembrane region" description="Helical" evidence="1">
    <location>
        <begin position="41"/>
        <end position="64"/>
    </location>
</feature>
<evidence type="ECO:0000313" key="2">
    <source>
        <dbReference type="EMBL" id="MFC3212407.1"/>
    </source>
</evidence>
<sequence>MKKIYVWLVGILLLATILCIFGQGIAYFLSEKVISIYPVYYLTGLTISGLVLYLAAGLGIFRLFKKRKSSIRRFEPFIVLLFIVSLSAAIWSIFVTVMWWG</sequence>
<organism evidence="2 3">
    <name type="scientific">Planomicrobium okeanokoites</name>
    <name type="common">Planococcus okeanokoites</name>
    <name type="synonym">Flavobacterium okeanokoites</name>
    <dbReference type="NCBI Taxonomy" id="244"/>
    <lineage>
        <taxon>Bacteria</taxon>
        <taxon>Bacillati</taxon>
        <taxon>Bacillota</taxon>
        <taxon>Bacilli</taxon>
        <taxon>Bacillales</taxon>
        <taxon>Caryophanaceae</taxon>
        <taxon>Planomicrobium</taxon>
    </lineage>
</organism>
<accession>A0ABV7KS97</accession>
<protein>
    <submittedName>
        <fullName evidence="2">Uncharacterized protein</fullName>
    </submittedName>
</protein>
<evidence type="ECO:0000313" key="3">
    <source>
        <dbReference type="Proteomes" id="UP001595625"/>
    </source>
</evidence>
<feature type="transmembrane region" description="Helical" evidence="1">
    <location>
        <begin position="7"/>
        <end position="29"/>
    </location>
</feature>
<dbReference type="Proteomes" id="UP001595625">
    <property type="component" value="Unassembled WGS sequence"/>
</dbReference>
<reference evidence="3" key="1">
    <citation type="journal article" date="2019" name="Int. J. Syst. Evol. Microbiol.">
        <title>The Global Catalogue of Microorganisms (GCM) 10K type strain sequencing project: providing services to taxonomists for standard genome sequencing and annotation.</title>
        <authorList>
            <consortium name="The Broad Institute Genomics Platform"/>
            <consortium name="The Broad Institute Genome Sequencing Center for Infectious Disease"/>
            <person name="Wu L."/>
            <person name="Ma J."/>
        </authorList>
    </citation>
    <scope>NUCLEOTIDE SEQUENCE [LARGE SCALE GENOMIC DNA]</scope>
    <source>
        <strain evidence="3">CCM 320</strain>
    </source>
</reference>
<keyword evidence="1" id="KW-0812">Transmembrane</keyword>
<dbReference type="RefSeq" id="WP_117312911.1">
    <property type="nucleotide sequence ID" value="NZ_JBHRUJ010000017.1"/>
</dbReference>
<feature type="transmembrane region" description="Helical" evidence="1">
    <location>
        <begin position="76"/>
        <end position="100"/>
    </location>
</feature>
<dbReference type="EMBL" id="JBHRUJ010000017">
    <property type="protein sequence ID" value="MFC3212407.1"/>
    <property type="molecule type" value="Genomic_DNA"/>
</dbReference>
<name>A0ABV7KS97_PLAOK</name>